<proteinExistence type="predicted"/>
<dbReference type="WBParaSite" id="NBR_0001505001-mRNA-1">
    <property type="protein sequence ID" value="NBR_0001505001-mRNA-1"/>
    <property type="gene ID" value="NBR_0001505001"/>
</dbReference>
<sequence length="214" mass="23863">MMLYLIFLACIIRSPTDASDASVCALPDSLREEVSPSGTVESACSTLIPIASHGKYKVAFGNPPHCPLARCGNRISRYEARSLINRSTNHTFLCPATEALLAERGAEMPATKDEIIVESYIYGREATNKRIIIPKVCVVADLINAVLQMQQLVRNRSTSSISIFVRHEMEKGLYKYEKLVAKELGKRAVKDLNWGDPTYIVVDMDNQLSRQSKR</sequence>
<keyword evidence="1" id="KW-0732">Signal</keyword>
<gene>
    <name evidence="2" type="ORF">NBR_LOCUS15051</name>
</gene>
<dbReference type="Proteomes" id="UP000271162">
    <property type="component" value="Unassembled WGS sequence"/>
</dbReference>
<evidence type="ECO:0000313" key="4">
    <source>
        <dbReference type="WBParaSite" id="NBR_0001505001-mRNA-1"/>
    </source>
</evidence>
<reference evidence="2 3" key="2">
    <citation type="submission" date="2018-11" db="EMBL/GenBank/DDBJ databases">
        <authorList>
            <consortium name="Pathogen Informatics"/>
        </authorList>
    </citation>
    <scope>NUCLEOTIDE SEQUENCE [LARGE SCALE GENOMIC DNA]</scope>
</reference>
<reference evidence="4" key="1">
    <citation type="submission" date="2017-02" db="UniProtKB">
        <authorList>
            <consortium name="WormBaseParasite"/>
        </authorList>
    </citation>
    <scope>IDENTIFICATION</scope>
</reference>
<evidence type="ECO:0000313" key="3">
    <source>
        <dbReference type="Proteomes" id="UP000271162"/>
    </source>
</evidence>
<protein>
    <submittedName>
        <fullName evidence="4">Methyltransferase</fullName>
    </submittedName>
</protein>
<organism evidence="4">
    <name type="scientific">Nippostrongylus brasiliensis</name>
    <name type="common">Rat hookworm</name>
    <dbReference type="NCBI Taxonomy" id="27835"/>
    <lineage>
        <taxon>Eukaryota</taxon>
        <taxon>Metazoa</taxon>
        <taxon>Ecdysozoa</taxon>
        <taxon>Nematoda</taxon>
        <taxon>Chromadorea</taxon>
        <taxon>Rhabditida</taxon>
        <taxon>Rhabditina</taxon>
        <taxon>Rhabditomorpha</taxon>
        <taxon>Strongyloidea</taxon>
        <taxon>Heligmosomidae</taxon>
        <taxon>Nippostrongylus</taxon>
    </lineage>
</organism>
<dbReference type="EMBL" id="UYSL01021582">
    <property type="protein sequence ID" value="VDL78645.1"/>
    <property type="molecule type" value="Genomic_DNA"/>
</dbReference>
<dbReference type="AlphaFoldDB" id="A0A0N4YEE0"/>
<evidence type="ECO:0000313" key="2">
    <source>
        <dbReference type="EMBL" id="VDL78645.1"/>
    </source>
</evidence>
<keyword evidence="3" id="KW-1185">Reference proteome</keyword>
<feature type="signal peptide" evidence="1">
    <location>
        <begin position="1"/>
        <end position="18"/>
    </location>
</feature>
<feature type="chain" id="PRO_5043125529" evidence="1">
    <location>
        <begin position="19"/>
        <end position="214"/>
    </location>
</feature>
<name>A0A0N4YEE0_NIPBR</name>
<evidence type="ECO:0000256" key="1">
    <source>
        <dbReference type="SAM" id="SignalP"/>
    </source>
</evidence>
<accession>A0A0N4YEE0</accession>